<dbReference type="InParanoid" id="A0A0C2ZW61"/>
<dbReference type="InterPro" id="IPR007021">
    <property type="entry name" value="DUF659"/>
</dbReference>
<accession>A0A0C2ZW61</accession>
<evidence type="ECO:0000256" key="1">
    <source>
        <dbReference type="SAM" id="MobiDB-lite"/>
    </source>
</evidence>
<evidence type="ECO:0000313" key="4">
    <source>
        <dbReference type="Proteomes" id="UP000053989"/>
    </source>
</evidence>
<reference evidence="3 4" key="1">
    <citation type="submission" date="2014-04" db="EMBL/GenBank/DDBJ databases">
        <authorList>
            <consortium name="DOE Joint Genome Institute"/>
            <person name="Kuo A."/>
            <person name="Kohler A."/>
            <person name="Nagy L.G."/>
            <person name="Floudas D."/>
            <person name="Copeland A."/>
            <person name="Barry K.W."/>
            <person name="Cichocki N."/>
            <person name="Veneault-Fourrey C."/>
            <person name="LaButti K."/>
            <person name="Lindquist E.A."/>
            <person name="Lipzen A."/>
            <person name="Lundell T."/>
            <person name="Morin E."/>
            <person name="Murat C."/>
            <person name="Sun H."/>
            <person name="Tunlid A."/>
            <person name="Henrissat B."/>
            <person name="Grigoriev I.V."/>
            <person name="Hibbett D.S."/>
            <person name="Martin F."/>
            <person name="Nordberg H.P."/>
            <person name="Cantor M.N."/>
            <person name="Hua S.X."/>
        </authorList>
    </citation>
    <scope>NUCLEOTIDE SEQUENCE [LARGE SCALE GENOMIC DNA]</scope>
    <source>
        <strain evidence="3 4">Foug A</strain>
    </source>
</reference>
<proteinExistence type="predicted"/>
<organism evidence="3 4">
    <name type="scientific">Scleroderma citrinum Foug A</name>
    <dbReference type="NCBI Taxonomy" id="1036808"/>
    <lineage>
        <taxon>Eukaryota</taxon>
        <taxon>Fungi</taxon>
        <taxon>Dikarya</taxon>
        <taxon>Basidiomycota</taxon>
        <taxon>Agaricomycotina</taxon>
        <taxon>Agaricomycetes</taxon>
        <taxon>Agaricomycetidae</taxon>
        <taxon>Boletales</taxon>
        <taxon>Sclerodermatineae</taxon>
        <taxon>Sclerodermataceae</taxon>
        <taxon>Scleroderma</taxon>
    </lineage>
</organism>
<name>A0A0C2ZW61_9AGAM</name>
<dbReference type="HOGENOM" id="CLU_008059_0_0_1"/>
<feature type="region of interest" description="Disordered" evidence="1">
    <location>
        <begin position="662"/>
        <end position="701"/>
    </location>
</feature>
<evidence type="ECO:0000259" key="2">
    <source>
        <dbReference type="Pfam" id="PF04937"/>
    </source>
</evidence>
<gene>
    <name evidence="3" type="ORF">SCLCIDRAFT_14867</name>
</gene>
<dbReference type="InterPro" id="IPR012337">
    <property type="entry name" value="RNaseH-like_sf"/>
</dbReference>
<evidence type="ECO:0000313" key="3">
    <source>
        <dbReference type="EMBL" id="KIM65708.1"/>
    </source>
</evidence>
<dbReference type="Pfam" id="PF04937">
    <property type="entry name" value="DUF659"/>
    <property type="match status" value="1"/>
</dbReference>
<dbReference type="SUPFAM" id="SSF53098">
    <property type="entry name" value="Ribonuclease H-like"/>
    <property type="match status" value="1"/>
</dbReference>
<sequence>MGQLQLYLANLPSSIPLAEPTTSQYSFDAFAILPDEIEDFGEAGAVSRQLEIHLGQCNNGPITFRERGKGLEAVVDVLEQYIEHLALSANPEVVLLTKWLEDLITAAENTFTSANIPFSQPSGTLAPNAAMQHVKTAQKTSIKPTTKNLVHVTDPDYEDQPEIKDTRKAAKISLAIDKYLSLSRNLTITFDGGKICKLKSLYCVHVLTSDRCTFCMELDDAAHLSHTAKYILELLEWVSSYYGVWNFCAVSSNNTGNMKKAWRLLCEKYPHILNMQDACHLLNLAVKDMCMLHEFEEVISQIQGVLAFMSHSSYAREHFDHIHSRLGISSGLESIGDTRFGTIFWAALSIQQGLSAFQTLVENPSLHIEIGSYTKLFTTGGAKYHSELELSKLLQITGPWAKGIQLLEAAHVTADHVYYVFLAIMAQHKEDFQKNEYRLKTSVMEDIWWIANGCFDELVNETPQTHNIYITAFVCNPVYRNSPIYQTINPLAIQPITISRKGTSVTCETVPPPSMVQCAGLSLQHMLHGSSDPTVEMRIRNPSLFKYTPAQALERLRDQFKAYICAEDPFNCKMHSHEGPLQWWNAISKDKYSDILTQKIFSALPISMADKQTQLMITYQQQVGTLQDHVKIRQWHRYKPEVVYKPLVTWRDMETTILGKHKASAMDESTPAPGHKPLVPQPHQSGSESDEGSGADLDGAGWLNGPHGLPLAFYSAAEQSFTLMGCDKIDLQAPYLHEMLGQAPKPLQQSSSTTQQRKVHVLRLNVDRYM</sequence>
<protein>
    <recommendedName>
        <fullName evidence="2">DUF659 domain-containing protein</fullName>
    </recommendedName>
</protein>
<dbReference type="OrthoDB" id="3236755at2759"/>
<feature type="domain" description="DUF659" evidence="2">
    <location>
        <begin position="185"/>
        <end position="304"/>
    </location>
</feature>
<dbReference type="EMBL" id="KN822021">
    <property type="protein sequence ID" value="KIM65708.1"/>
    <property type="molecule type" value="Genomic_DNA"/>
</dbReference>
<reference evidence="4" key="2">
    <citation type="submission" date="2015-01" db="EMBL/GenBank/DDBJ databases">
        <title>Evolutionary Origins and Diversification of the Mycorrhizal Mutualists.</title>
        <authorList>
            <consortium name="DOE Joint Genome Institute"/>
            <consortium name="Mycorrhizal Genomics Consortium"/>
            <person name="Kohler A."/>
            <person name="Kuo A."/>
            <person name="Nagy L.G."/>
            <person name="Floudas D."/>
            <person name="Copeland A."/>
            <person name="Barry K.W."/>
            <person name="Cichocki N."/>
            <person name="Veneault-Fourrey C."/>
            <person name="LaButti K."/>
            <person name="Lindquist E.A."/>
            <person name="Lipzen A."/>
            <person name="Lundell T."/>
            <person name="Morin E."/>
            <person name="Murat C."/>
            <person name="Riley R."/>
            <person name="Ohm R."/>
            <person name="Sun H."/>
            <person name="Tunlid A."/>
            <person name="Henrissat B."/>
            <person name="Grigoriev I.V."/>
            <person name="Hibbett D.S."/>
            <person name="Martin F."/>
        </authorList>
    </citation>
    <scope>NUCLEOTIDE SEQUENCE [LARGE SCALE GENOMIC DNA]</scope>
    <source>
        <strain evidence="4">Foug A</strain>
    </source>
</reference>
<dbReference type="Proteomes" id="UP000053989">
    <property type="component" value="Unassembled WGS sequence"/>
</dbReference>
<dbReference type="AlphaFoldDB" id="A0A0C2ZW61"/>
<keyword evidence="4" id="KW-1185">Reference proteome</keyword>